<dbReference type="PANTHER" id="PTHR19211:SF14">
    <property type="entry name" value="ATP-BINDING CASSETTE SUB-FAMILY F MEMBER 1"/>
    <property type="match status" value="1"/>
</dbReference>
<dbReference type="EMBL" id="JOKH01000005">
    <property type="protein sequence ID" value="KEQ16535.1"/>
    <property type="molecule type" value="Genomic_DNA"/>
</dbReference>
<dbReference type="STRING" id="1137799.GZ78_22085"/>
<dbReference type="PROSITE" id="PS50893">
    <property type="entry name" value="ABC_TRANSPORTER_2"/>
    <property type="match status" value="2"/>
</dbReference>
<dbReference type="InterPro" id="IPR003593">
    <property type="entry name" value="AAA+_ATPase"/>
</dbReference>
<dbReference type="SUPFAM" id="SSF52540">
    <property type="entry name" value="P-loop containing nucleoside triphosphate hydrolases"/>
    <property type="match status" value="2"/>
</dbReference>
<dbReference type="GO" id="GO:0016887">
    <property type="term" value="F:ATP hydrolysis activity"/>
    <property type="evidence" value="ECO:0007669"/>
    <property type="project" value="InterPro"/>
</dbReference>
<reference evidence="5 6" key="1">
    <citation type="submission" date="2014-06" db="EMBL/GenBank/DDBJ databases">
        <title>Whole Genome Sequences of Three Symbiotic Endozoicomonas Bacteria.</title>
        <authorList>
            <person name="Neave M.J."/>
            <person name="Apprill A."/>
            <person name="Voolstra C.R."/>
        </authorList>
    </citation>
    <scope>NUCLEOTIDE SEQUENCE [LARGE SCALE GENOMIC DNA]</scope>
    <source>
        <strain evidence="5 6">DSM 25634</strain>
    </source>
</reference>
<keyword evidence="6" id="KW-1185">Reference proteome</keyword>
<dbReference type="eggNOG" id="COG0488">
    <property type="taxonomic scope" value="Bacteria"/>
</dbReference>
<dbReference type="GO" id="GO:0005524">
    <property type="term" value="F:ATP binding"/>
    <property type="evidence" value="ECO:0007669"/>
    <property type="project" value="UniProtKB-KW"/>
</dbReference>
<comment type="caution">
    <text evidence="5">The sequence shown here is derived from an EMBL/GenBank/DDBJ whole genome shotgun (WGS) entry which is preliminary data.</text>
</comment>
<proteinExistence type="predicted"/>
<dbReference type="InterPro" id="IPR003439">
    <property type="entry name" value="ABC_transporter-like_ATP-bd"/>
</dbReference>
<dbReference type="PANTHER" id="PTHR19211">
    <property type="entry name" value="ATP-BINDING TRANSPORT PROTEIN-RELATED"/>
    <property type="match status" value="1"/>
</dbReference>
<dbReference type="RefSeq" id="WP_034840159.1">
    <property type="nucleotide sequence ID" value="NZ_JOKH01000005.1"/>
</dbReference>
<evidence type="ECO:0000256" key="3">
    <source>
        <dbReference type="ARBA" id="ARBA00022840"/>
    </source>
</evidence>
<dbReference type="AlphaFoldDB" id="A0A081NDL2"/>
<name>A0A081NDL2_9GAMM</name>
<dbReference type="Proteomes" id="UP000028073">
    <property type="component" value="Unassembled WGS sequence"/>
</dbReference>
<evidence type="ECO:0000256" key="2">
    <source>
        <dbReference type="ARBA" id="ARBA00022741"/>
    </source>
</evidence>
<dbReference type="Pfam" id="PF00005">
    <property type="entry name" value="ABC_tran"/>
    <property type="match status" value="2"/>
</dbReference>
<keyword evidence="1" id="KW-0677">Repeat</keyword>
<dbReference type="PROSITE" id="PS00211">
    <property type="entry name" value="ABC_TRANSPORTER_1"/>
    <property type="match status" value="1"/>
</dbReference>
<sequence>MSTLLSAQSISYDLTSGPLLEALSFTLKKGDRIGLIGHNGCGKSTLLKLLTGQLSARSGSIALSKQCIMAAIEQHLPDSVCQLTLIDVIKAQLPEATREDDAWKAELQLSEVGFSEQDWSLRAATLSGGEHTRLMLARALILEPDLLVLDEPSNHLDLPTLLWLEQFLKQWQGSFVLVSHDQRLLDQVTNTTWILRAGQIHCFRLPCSQARQALEDQDEADRLKRLSEQKEIDRIESSAKRLAHWGKVYDNEDLARKAKSMEKRIDRLKDQQTDQPAISPWQLKLNGEALRANRLLALNNLDVKPAIDAKTLFSLLEKQVKSGDRIAIIGRNGCGKSSLIRQLWSSFHNHGNEAIHLHPRCRPGYYDQSLQQLKDEDNLIEALRQFAPLPDEQRKMALISAGYAYDRHDQKVSQLSGGERSRLLFIGLSLAQYHLLMLDEPTNHLDLEGKDELAETLQAFAGGFLMVSHDRDLIEKSCNRFWLIHQGKLEEFHDPEQAYSTLIASASDVVQSSQRISFSEEQTNHSKDEESLLERLIELETKLQDDLARKPRHQKPEKQQSWQQEISQIQHQLNLN</sequence>
<accession>A0A081NDL2</accession>
<evidence type="ECO:0000313" key="5">
    <source>
        <dbReference type="EMBL" id="KEQ16535.1"/>
    </source>
</evidence>
<protein>
    <submittedName>
        <fullName evidence="5">ABC transporter</fullName>
    </submittedName>
</protein>
<dbReference type="CDD" id="cd03221">
    <property type="entry name" value="ABCF_EF-3"/>
    <property type="match status" value="2"/>
</dbReference>
<dbReference type="InterPro" id="IPR027417">
    <property type="entry name" value="P-loop_NTPase"/>
</dbReference>
<evidence type="ECO:0000313" key="6">
    <source>
        <dbReference type="Proteomes" id="UP000028073"/>
    </source>
</evidence>
<organism evidence="5 6">
    <name type="scientific">Endozoicomonas numazuensis</name>
    <dbReference type="NCBI Taxonomy" id="1137799"/>
    <lineage>
        <taxon>Bacteria</taxon>
        <taxon>Pseudomonadati</taxon>
        <taxon>Pseudomonadota</taxon>
        <taxon>Gammaproteobacteria</taxon>
        <taxon>Oceanospirillales</taxon>
        <taxon>Endozoicomonadaceae</taxon>
        <taxon>Endozoicomonas</taxon>
    </lineage>
</organism>
<dbReference type="OrthoDB" id="9762051at2"/>
<feature type="domain" description="ABC transporter" evidence="4">
    <location>
        <begin position="298"/>
        <end position="511"/>
    </location>
</feature>
<dbReference type="InterPro" id="IPR050611">
    <property type="entry name" value="ABCF"/>
</dbReference>
<dbReference type="InterPro" id="IPR017871">
    <property type="entry name" value="ABC_transporter-like_CS"/>
</dbReference>
<evidence type="ECO:0000256" key="1">
    <source>
        <dbReference type="ARBA" id="ARBA00022737"/>
    </source>
</evidence>
<evidence type="ECO:0000259" key="4">
    <source>
        <dbReference type="PROSITE" id="PS50893"/>
    </source>
</evidence>
<keyword evidence="2" id="KW-0547">Nucleotide-binding</keyword>
<dbReference type="Gene3D" id="3.40.50.300">
    <property type="entry name" value="P-loop containing nucleotide triphosphate hydrolases"/>
    <property type="match status" value="2"/>
</dbReference>
<dbReference type="SMART" id="SM00382">
    <property type="entry name" value="AAA"/>
    <property type="match status" value="2"/>
</dbReference>
<keyword evidence="3" id="KW-0067">ATP-binding</keyword>
<gene>
    <name evidence="5" type="ORF">GZ78_22085</name>
</gene>
<feature type="domain" description="ABC transporter" evidence="4">
    <location>
        <begin position="5"/>
        <end position="222"/>
    </location>
</feature>